<reference evidence="4" key="1">
    <citation type="submission" date="2024-03" db="EMBL/GenBank/DDBJ databases">
        <title>Diverse circular DNA viruses in blood, oral, and fecal samples of captive lemurs.</title>
        <authorList>
            <person name="Paietta E.N."/>
            <person name="Kraberger S."/>
            <person name="Lund M.C."/>
            <person name="Custer J.M."/>
            <person name="Vargas K.M."/>
            <person name="Ehmke E.E."/>
            <person name="Yoder A.D."/>
            <person name="Varsani A."/>
        </authorList>
    </citation>
    <scope>NUCLEOTIDE SEQUENCE</scope>
    <source>
        <strain evidence="2">Duke_18_101</strain>
        <strain evidence="3">Duke_23FS_69</strain>
        <strain evidence="4">Duke_26_121</strain>
    </source>
</reference>
<name>A0AAU8B6U9_9VIRU</name>
<dbReference type="EMBL" id="PP511378">
    <property type="protein sequence ID" value="XCD03588.1"/>
    <property type="molecule type" value="Genomic_DNA"/>
</dbReference>
<dbReference type="EMBL" id="PP511772">
    <property type="protein sequence ID" value="XCD07251.1"/>
    <property type="molecule type" value="Genomic_DNA"/>
</dbReference>
<keyword evidence="1" id="KW-1133">Transmembrane helix</keyword>
<protein>
    <submittedName>
        <fullName evidence="4">Uncharacterized protein</fullName>
    </submittedName>
</protein>
<accession>A0AAU8B6U9</accession>
<keyword evidence="1" id="KW-0472">Membrane</keyword>
<sequence length="33" mass="3682">MIPFEQVSVFVVIGKPLIAAMVFALMIKFIKSL</sequence>
<feature type="transmembrane region" description="Helical" evidence="1">
    <location>
        <begin position="6"/>
        <end position="27"/>
    </location>
</feature>
<proteinExistence type="predicted"/>
<evidence type="ECO:0000256" key="1">
    <source>
        <dbReference type="SAM" id="Phobius"/>
    </source>
</evidence>
<dbReference type="EMBL" id="PP511482">
    <property type="protein sequence ID" value="XCD04605.1"/>
    <property type="molecule type" value="Genomic_DNA"/>
</dbReference>
<evidence type="ECO:0000313" key="4">
    <source>
        <dbReference type="EMBL" id="XCD07251.1"/>
    </source>
</evidence>
<evidence type="ECO:0000313" key="3">
    <source>
        <dbReference type="EMBL" id="XCD04605.1"/>
    </source>
</evidence>
<organism evidence="4">
    <name type="scientific">Dulem virus 75</name>
    <dbReference type="NCBI Taxonomy" id="3145786"/>
    <lineage>
        <taxon>Viruses</taxon>
        <taxon>Monodnaviria</taxon>
        <taxon>Loebvirae</taxon>
        <taxon>Hofneiviricota</taxon>
        <taxon>Faserviricetes</taxon>
        <taxon>Tubulavirales</taxon>
        <taxon>Inoviridae</taxon>
        <taxon>Inovirus</taxon>
    </lineage>
</organism>
<keyword evidence="1" id="KW-0812">Transmembrane</keyword>
<evidence type="ECO:0000313" key="2">
    <source>
        <dbReference type="EMBL" id="XCD03588.1"/>
    </source>
</evidence>